<feature type="compositionally biased region" description="Basic and acidic residues" evidence="1">
    <location>
        <begin position="60"/>
        <end position="70"/>
    </location>
</feature>
<evidence type="ECO:0000256" key="1">
    <source>
        <dbReference type="SAM" id="MobiDB-lite"/>
    </source>
</evidence>
<feature type="compositionally biased region" description="Polar residues" evidence="1">
    <location>
        <begin position="82"/>
        <end position="109"/>
    </location>
</feature>
<dbReference type="Proteomes" id="UP000314294">
    <property type="component" value="Unassembled WGS sequence"/>
</dbReference>
<accession>A0A4Z2F0Q0</accession>
<evidence type="ECO:0000313" key="2">
    <source>
        <dbReference type="EMBL" id="TNN34331.1"/>
    </source>
</evidence>
<dbReference type="EMBL" id="SRLO01001988">
    <property type="protein sequence ID" value="TNN34331.1"/>
    <property type="molecule type" value="Genomic_DNA"/>
</dbReference>
<gene>
    <name evidence="2" type="ORF">EYF80_055512</name>
</gene>
<organism evidence="2 3">
    <name type="scientific">Liparis tanakae</name>
    <name type="common">Tanaka's snailfish</name>
    <dbReference type="NCBI Taxonomy" id="230148"/>
    <lineage>
        <taxon>Eukaryota</taxon>
        <taxon>Metazoa</taxon>
        <taxon>Chordata</taxon>
        <taxon>Craniata</taxon>
        <taxon>Vertebrata</taxon>
        <taxon>Euteleostomi</taxon>
        <taxon>Actinopterygii</taxon>
        <taxon>Neopterygii</taxon>
        <taxon>Teleostei</taxon>
        <taxon>Neoteleostei</taxon>
        <taxon>Acanthomorphata</taxon>
        <taxon>Eupercaria</taxon>
        <taxon>Perciformes</taxon>
        <taxon>Cottioidei</taxon>
        <taxon>Cottales</taxon>
        <taxon>Liparidae</taxon>
        <taxon>Liparis</taxon>
    </lineage>
</organism>
<proteinExistence type="predicted"/>
<reference evidence="2 3" key="1">
    <citation type="submission" date="2019-03" db="EMBL/GenBank/DDBJ databases">
        <title>First draft genome of Liparis tanakae, snailfish: a comprehensive survey of snailfish specific genes.</title>
        <authorList>
            <person name="Kim W."/>
            <person name="Song I."/>
            <person name="Jeong J.-H."/>
            <person name="Kim D."/>
            <person name="Kim S."/>
            <person name="Ryu S."/>
            <person name="Song J.Y."/>
            <person name="Lee S.K."/>
        </authorList>
    </citation>
    <scope>NUCLEOTIDE SEQUENCE [LARGE SCALE GENOMIC DNA]</scope>
    <source>
        <tissue evidence="2">Muscle</tissue>
    </source>
</reference>
<protein>
    <submittedName>
        <fullName evidence="2">Uncharacterized protein</fullName>
    </submittedName>
</protein>
<evidence type="ECO:0000313" key="3">
    <source>
        <dbReference type="Proteomes" id="UP000314294"/>
    </source>
</evidence>
<feature type="region of interest" description="Disordered" evidence="1">
    <location>
        <begin position="35"/>
        <end position="137"/>
    </location>
</feature>
<comment type="caution">
    <text evidence="2">The sequence shown here is derived from an EMBL/GenBank/DDBJ whole genome shotgun (WGS) entry which is preliminary data.</text>
</comment>
<dbReference type="AlphaFoldDB" id="A0A4Z2F0Q0"/>
<name>A0A4Z2F0Q0_9TELE</name>
<keyword evidence="3" id="KW-1185">Reference proteome</keyword>
<sequence length="137" mass="14755">MKSSFSSGLVDKQAYDTRQTGWTLSYLTYGTGPVYRYTGTPGHLDAGPLPPPLESQKPTVSDRRELKGAEQQDVMKVARFANSPSKSLEISESTSNSPSAIPVANSSARRSVEQAGQEPPRCTGTHRQPPPTRGPPV</sequence>
<feature type="compositionally biased region" description="Pro residues" evidence="1">
    <location>
        <begin position="128"/>
        <end position="137"/>
    </location>
</feature>